<dbReference type="Proteomes" id="UP001151518">
    <property type="component" value="Unassembled WGS sequence"/>
</dbReference>
<feature type="domain" description="Velvet" evidence="1">
    <location>
        <begin position="91"/>
        <end position="167"/>
    </location>
</feature>
<evidence type="ECO:0000313" key="2">
    <source>
        <dbReference type="EMBL" id="KAJ2676772.1"/>
    </source>
</evidence>
<proteinExistence type="predicted"/>
<dbReference type="InterPro" id="IPR037525">
    <property type="entry name" value="Velvet_dom"/>
</dbReference>
<dbReference type="Pfam" id="PF11754">
    <property type="entry name" value="Velvet"/>
    <property type="match status" value="1"/>
</dbReference>
<evidence type="ECO:0000259" key="1">
    <source>
        <dbReference type="Pfam" id="PF11754"/>
    </source>
</evidence>
<organism evidence="2 3">
    <name type="scientific">Coemansia spiralis</name>
    <dbReference type="NCBI Taxonomy" id="417178"/>
    <lineage>
        <taxon>Eukaryota</taxon>
        <taxon>Fungi</taxon>
        <taxon>Fungi incertae sedis</taxon>
        <taxon>Zoopagomycota</taxon>
        <taxon>Kickxellomycotina</taxon>
        <taxon>Kickxellomycetes</taxon>
        <taxon>Kickxellales</taxon>
        <taxon>Kickxellaceae</taxon>
        <taxon>Coemansia</taxon>
    </lineage>
</organism>
<dbReference type="Gene3D" id="2.60.40.3960">
    <property type="entry name" value="Velvet domain"/>
    <property type="match status" value="1"/>
</dbReference>
<dbReference type="OrthoDB" id="5531941at2759"/>
<dbReference type="InterPro" id="IPR038491">
    <property type="entry name" value="Velvet_dom_sf"/>
</dbReference>
<dbReference type="AlphaFoldDB" id="A0A9W8G6R1"/>
<sequence length="169" mass="18561">MSPSPVTSSYSTASDDIDGLGELRYHGRVHSPKYGIVNERLDPVTVALERLDAHGTPLDVDEDITSGMVVQLILASEDGSVDYELTTTGEQLLIGENSKSPEIMDRKIVAIFNNLAVRQAGIFRFRVRMFNIYDTALNIPLSMDDGSIRVSADALFNDISDVFAVYDTT</sequence>
<gene>
    <name evidence="2" type="ORF">GGI25_003417</name>
</gene>
<reference evidence="2" key="1">
    <citation type="submission" date="2022-07" db="EMBL/GenBank/DDBJ databases">
        <title>Phylogenomic reconstructions and comparative analyses of Kickxellomycotina fungi.</title>
        <authorList>
            <person name="Reynolds N.K."/>
            <person name="Stajich J.E."/>
            <person name="Barry K."/>
            <person name="Grigoriev I.V."/>
            <person name="Crous P."/>
            <person name="Smith M.E."/>
        </authorList>
    </citation>
    <scope>NUCLEOTIDE SEQUENCE</scope>
    <source>
        <strain evidence="2">NRRL 3115</strain>
    </source>
</reference>
<accession>A0A9W8G6R1</accession>
<dbReference type="EMBL" id="JANBTW010000037">
    <property type="protein sequence ID" value="KAJ2676772.1"/>
    <property type="molecule type" value="Genomic_DNA"/>
</dbReference>
<evidence type="ECO:0000313" key="3">
    <source>
        <dbReference type="Proteomes" id="UP001151518"/>
    </source>
</evidence>
<name>A0A9W8G6R1_9FUNG</name>
<protein>
    <recommendedName>
        <fullName evidence="1">Velvet domain-containing protein</fullName>
    </recommendedName>
</protein>
<comment type="caution">
    <text evidence="2">The sequence shown here is derived from an EMBL/GenBank/DDBJ whole genome shotgun (WGS) entry which is preliminary data.</text>
</comment>